<evidence type="ECO:0000313" key="2">
    <source>
        <dbReference type="WBParaSite" id="PS1159_v2.g23658.t2"/>
    </source>
</evidence>
<dbReference type="WBParaSite" id="PS1159_v2.g23658.t2">
    <property type="protein sequence ID" value="PS1159_v2.g23658.t2"/>
    <property type="gene ID" value="PS1159_v2.g23658"/>
</dbReference>
<accession>A0AC35G449</accession>
<proteinExistence type="predicted"/>
<protein>
    <submittedName>
        <fullName evidence="2">Uncharacterized protein</fullName>
    </submittedName>
</protein>
<dbReference type="Proteomes" id="UP000887580">
    <property type="component" value="Unplaced"/>
</dbReference>
<organism evidence="1 2">
    <name type="scientific">Panagrolaimus sp. PS1159</name>
    <dbReference type="NCBI Taxonomy" id="55785"/>
    <lineage>
        <taxon>Eukaryota</taxon>
        <taxon>Metazoa</taxon>
        <taxon>Ecdysozoa</taxon>
        <taxon>Nematoda</taxon>
        <taxon>Chromadorea</taxon>
        <taxon>Rhabditida</taxon>
        <taxon>Tylenchina</taxon>
        <taxon>Panagrolaimomorpha</taxon>
        <taxon>Panagrolaimoidea</taxon>
        <taxon>Panagrolaimidae</taxon>
        <taxon>Panagrolaimus</taxon>
    </lineage>
</organism>
<sequence>MTSTDIEMSLVAPPSTLPPPSEPPRPENRTQFRFRASVPEKKPTIPLEEVSLKPIALQFLKLRKNVHNLLQTCSEDSVNVEMVETINELKITLKGFKNEFKKLPKFNDTRDEQQHRIAELLKQIQMKDEFLAKLIGPSLIKTEIEDIPVHVEEEDPQKAEEKPKEKKKEKRDKSLTKNKDKSDSTIKPKDKIKGEKEKDKPSKKSDSSAKTKPSKDLKQKTSKNVKLKMAQNISISKSNKKPPIERRLVDPAKIKKLKEKIAEDKRKRAEIKNAVTKMNPDMLPKSKNISAIPKPSSTLKQSAKEKVVKLQKQSSTSSLKLFQQSDIPQTSQISQKDQPMKDESKKDKSEPQKADDNKEPKDDKPSNNVVQPIEETGIQYPAEPPSPPIVKIMPLPGIKLRKPEPPIKTVVTFGRSKPMEKKEPPKNSEEPLKSALKKPEGIEEEPKQAEEKENQNDEKQEKKAEEEKAEKVEDDKAPATWKALREMFKKAKVGKTDKPDEIKKAGSSSKTLKLNPKLSKQYKLRKALKKLAKIQARQEKRKEDQKKKAEEKKKTEPIERMNIFKYYEDEKAKKKAAKMLPLNVLKKGRIVKKVVRKPISKNEQILRKIRRNAINNAQRDGYYTSPLLTIKYITELQNMIQNAEKDGTPLSSADFRMLRFKYFPCKDSELYTEKLQQGDKRPPISKHEIEKLRKINLVKVQNDVQQQNSNITYPKLNPRTVTDVSMRLPRREFDEEQLDQSLFDELTKMGF</sequence>
<evidence type="ECO:0000313" key="1">
    <source>
        <dbReference type="Proteomes" id="UP000887580"/>
    </source>
</evidence>
<name>A0AC35G449_9BILA</name>
<reference evidence="2" key="1">
    <citation type="submission" date="2022-11" db="UniProtKB">
        <authorList>
            <consortium name="WormBaseParasite"/>
        </authorList>
    </citation>
    <scope>IDENTIFICATION</scope>
</reference>